<evidence type="ECO:0000256" key="1">
    <source>
        <dbReference type="SAM" id="MobiDB-lite"/>
    </source>
</evidence>
<feature type="compositionally biased region" description="Low complexity" evidence="1">
    <location>
        <begin position="1558"/>
        <end position="1574"/>
    </location>
</feature>
<dbReference type="Proteomes" id="UP000419144">
    <property type="component" value="Unassembled WGS sequence"/>
</dbReference>
<proteinExistence type="predicted"/>
<dbReference type="EMBL" id="BLBS01000013">
    <property type="protein sequence ID" value="GET86729.1"/>
    <property type="molecule type" value="Genomic_DNA"/>
</dbReference>
<name>A0A640KGV9_LEITA</name>
<accession>A0A640KGV9</accession>
<dbReference type="Pfam" id="PF14874">
    <property type="entry name" value="PapD-like"/>
    <property type="match status" value="1"/>
</dbReference>
<evidence type="ECO:0000313" key="3">
    <source>
        <dbReference type="Proteomes" id="UP000419144"/>
    </source>
</evidence>
<feature type="compositionally biased region" description="Polar residues" evidence="1">
    <location>
        <begin position="1539"/>
        <end position="1549"/>
    </location>
</feature>
<feature type="region of interest" description="Disordered" evidence="1">
    <location>
        <begin position="1536"/>
        <end position="1578"/>
    </location>
</feature>
<gene>
    <name evidence="2" type="ORF">LtaPh_1112300</name>
</gene>
<evidence type="ECO:0000313" key="2">
    <source>
        <dbReference type="EMBL" id="GET86729.1"/>
    </source>
</evidence>
<feature type="region of interest" description="Disordered" evidence="1">
    <location>
        <begin position="368"/>
        <end position="411"/>
    </location>
</feature>
<feature type="compositionally biased region" description="Acidic residues" evidence="1">
    <location>
        <begin position="653"/>
        <end position="679"/>
    </location>
</feature>
<feature type="region of interest" description="Disordered" evidence="1">
    <location>
        <begin position="1746"/>
        <end position="1768"/>
    </location>
</feature>
<dbReference type="VEuPathDB" id="TriTrypDB:LtaPh_1112300"/>
<feature type="compositionally biased region" description="Low complexity" evidence="1">
    <location>
        <begin position="396"/>
        <end position="411"/>
    </location>
</feature>
<dbReference type="Gene3D" id="2.60.40.10">
    <property type="entry name" value="Immunoglobulins"/>
    <property type="match status" value="1"/>
</dbReference>
<comment type="caution">
    <text evidence="2">The sequence shown here is derived from an EMBL/GenBank/DDBJ whole genome shotgun (WGS) entry which is preliminary data.</text>
</comment>
<dbReference type="OrthoDB" id="273506at2759"/>
<keyword evidence="3" id="KW-1185">Reference proteome</keyword>
<protein>
    <submittedName>
        <fullName evidence="2">Uncharacterized protein</fullName>
    </submittedName>
</protein>
<dbReference type="InterPro" id="IPR013783">
    <property type="entry name" value="Ig-like_fold"/>
</dbReference>
<feature type="region of interest" description="Disordered" evidence="1">
    <location>
        <begin position="644"/>
        <end position="701"/>
    </location>
</feature>
<sequence length="1773" mass="188831">MTTETAAASSCEGPLGEQFRPIVFLLNSHTRDNIDAGTVAHLLHPFFRKDDYYVVNAATLAASTAMVREAKKSASEGSSQSAAALLHDGLSATVQSAVANIAFSRREAQQAAQQARETQLAALQTDYMEDGLCAEEALAAAHAELQEGTESGDEDSNLSADGRLPPVVCVVNAPLLPAAVSRLARDISSFALVVLLESPCSVRELVSAPGAGGHVGSAMATTSNAPNERARRRGTGAGGAASASSSVSKQHNVSATAGGSAADVLADLNRAALAQPNDSAFQDVLLQHVTYPAETTNSAGASAESPAVFRPSVPAAQFLSSLHELLLRIFSCWMRYDAWRARRALVQVPAYTPLIDPEAALSAPAGEEALTPPAATEQRPKKRKSGVLGGNEDRVPTPISTTPPTTTPHPSTMAEVAAEQFEYRACMQCWMRNASHGSTDNVSSVGEAVRACLAGCVCQVASMHTSSTLRTSADASAAQLGEDLSEAYAKCRGAVEVSTGALLPPAKDSDAQAIQDNGAATCGVTLFSAAATGDLTVDSVEEALARIVTEEIGSAALPSVTRALVTTAGDGDALHWMRDALLARDQHGWQTAVRRWERTALCCLHQNTDVIGAPRTQHTAHLLDCPTTFPRFFREEAFIEAEGRHYAPSSLSDETEEDEESESESLSEETASDSSDDETASTVEGAANKVPPTIVHEPPPACATVDHVDIVSQHLRRRRVLEQVRLSHSRPPVQELLGCASSCRTVVTETQWMRAADGTLMEVSRTAANSAQVRCAIIDASVPLEAGFMLECPPSMVDDSTKATLEDVRASESLPEPLIASAVRGFLSVGRELRVITEVIADNRQAVAHAAYAAAVASAKEAAVAQYEAQFKRAGKVSKSRDDAKAPNQLTLAQITQALLDALPSPPPSLHSEDGEGKVGAARIVMRMHACFLLHDCVVTAVASKAGVPGVELRCVMPSQHHTHLLRRTLLSVHVWSEGVLSVTVLTHLNAIQVYLDGVVEILSPDLAPGVRLLLYKNGSYATISGACELLVSSDGRVILHESGKVGCVVHKLQCGRATAVSVPSVHRVEREDGLQLEVIEPSCADDAEGATLIPSSLGNVRCIRFGDGVAVEQGEKDRMWSWRFAGLPTVYCDDAAYEIAVAVDKDGFDRFAYRPRNDSFSLFVDDGGEKGVRRAAEVAMNSCRVSIFTQGGELSTEGDEQGSLAGVFVVDCAYGGVYGRVGKDRVYRVSPFGRCSEEVEHGEDLRYRQLVLPEHYKRPKKMAEALLLPEFASPSFRRAVVAQSSGPSPEPGAEHVDVLHLQALTLLSPKEPARIAASTAESLYSALAVQHPAGRVPLQVRCIALQEDGSQFTVLDAASWIQWVAWWQRHRSWSPQYSSPTSNETPQENVPEERTFRLLTTLQARPTLVPLTEPGAESVLPDASVVQECVLLLPRDAASPPFWCAAGRGAVTSTVSSVAGGADEEEVAATIAAVAETAALTDSESAPPIVAHEEEKESLATLTHTRRVTSLPAAAGRLGGSLNYWTSALCPEALPPSLESSGTENRSAPPTARVHTASRPADAATPDADAPPSTKVPAAVPKKMFSSQTGRVPLMNSYHPAADELTGTNASSRFHTPMLAVQPRKIGFGDVLPGRRYVATVRLTNVSTVPCRYRVRVDAVARPFLSVSYSRQFVAPGITTEVHVELSGSQPYGVMNSQLIIVHEGGTAEVNLRWWTAEDTGTERLGDGVTCAGWAVQKPLIQHPYMPDEERENTDERSSLSDTEVGLDVCTV</sequence>
<organism evidence="2 3">
    <name type="scientific">Leishmania tarentolae</name>
    <name type="common">Sauroleishmania tarentolae</name>
    <dbReference type="NCBI Taxonomy" id="5689"/>
    <lineage>
        <taxon>Eukaryota</taxon>
        <taxon>Discoba</taxon>
        <taxon>Euglenozoa</taxon>
        <taxon>Kinetoplastea</taxon>
        <taxon>Metakinetoplastina</taxon>
        <taxon>Trypanosomatida</taxon>
        <taxon>Trypanosomatidae</taxon>
        <taxon>Leishmaniinae</taxon>
        <taxon>Leishmania</taxon>
        <taxon>lizard Leishmania</taxon>
    </lineage>
</organism>
<feature type="region of interest" description="Disordered" evidence="1">
    <location>
        <begin position="211"/>
        <end position="252"/>
    </location>
</feature>
<reference evidence="2" key="1">
    <citation type="submission" date="2019-11" db="EMBL/GenBank/DDBJ databases">
        <title>Leishmania tarentolae CDS.</title>
        <authorList>
            <person name="Goto Y."/>
            <person name="Yamagishi J."/>
        </authorList>
    </citation>
    <scope>NUCLEOTIDE SEQUENCE [LARGE SCALE GENOMIC DNA]</scope>
    <source>
        <strain evidence="2">Parrot Tar II</strain>
    </source>
</reference>